<keyword evidence="3" id="KW-0479">Metal-binding</keyword>
<evidence type="ECO:0000313" key="7">
    <source>
        <dbReference type="EMBL" id="GAA2460222.1"/>
    </source>
</evidence>
<comment type="caution">
    <text evidence="7">The sequence shown here is derived from an EMBL/GenBank/DDBJ whole genome shotgun (WGS) entry which is preliminary data.</text>
</comment>
<evidence type="ECO:0000313" key="8">
    <source>
        <dbReference type="Proteomes" id="UP001501231"/>
    </source>
</evidence>
<dbReference type="PANTHER" id="PTHR42940">
    <property type="entry name" value="ALCOHOL DEHYDROGENASE 1-RELATED"/>
    <property type="match status" value="1"/>
</dbReference>
<dbReference type="InterPro" id="IPR036291">
    <property type="entry name" value="NAD(P)-bd_dom_sf"/>
</dbReference>
<dbReference type="Gene3D" id="3.90.180.10">
    <property type="entry name" value="Medium-chain alcohol dehydrogenases, catalytic domain"/>
    <property type="match status" value="1"/>
</dbReference>
<dbReference type="PANTHER" id="PTHR42940:SF8">
    <property type="entry name" value="VACUOLAR PROTEIN SORTING-ASSOCIATED PROTEIN 11"/>
    <property type="match status" value="1"/>
</dbReference>
<keyword evidence="8" id="KW-1185">Reference proteome</keyword>
<name>A0ABN3KL78_9ACTN</name>
<evidence type="ECO:0000256" key="3">
    <source>
        <dbReference type="ARBA" id="ARBA00022723"/>
    </source>
</evidence>
<dbReference type="Gene3D" id="3.40.50.720">
    <property type="entry name" value="NAD(P)-binding Rossmann-like Domain"/>
    <property type="match status" value="1"/>
</dbReference>
<evidence type="ECO:0000256" key="1">
    <source>
        <dbReference type="ARBA" id="ARBA00001947"/>
    </source>
</evidence>
<dbReference type="RefSeq" id="WP_425547559.1">
    <property type="nucleotide sequence ID" value="NZ_BAAARW010000052.1"/>
</dbReference>
<dbReference type="SUPFAM" id="SSF51735">
    <property type="entry name" value="NAD(P)-binding Rossmann-fold domains"/>
    <property type="match status" value="1"/>
</dbReference>
<sequence>MKAARVHQYWNRPTSRRSPTPGSPPTTRPARHAGRLRPGDTAVIIGAGGLGHIGVQALRALTAARGSYNDLVELMALAAGGRVRLHTVKYPLDHFDQALADLDQGKIRGRAVLVP</sequence>
<dbReference type="EMBL" id="BAAARW010000052">
    <property type="protein sequence ID" value="GAA2460222.1"/>
    <property type="molecule type" value="Genomic_DNA"/>
</dbReference>
<keyword evidence="5" id="KW-0560">Oxidoreductase</keyword>
<proteinExistence type="predicted"/>
<organism evidence="7 8">
    <name type="scientific">Actinomadura vinacea</name>
    <dbReference type="NCBI Taxonomy" id="115336"/>
    <lineage>
        <taxon>Bacteria</taxon>
        <taxon>Bacillati</taxon>
        <taxon>Actinomycetota</taxon>
        <taxon>Actinomycetes</taxon>
        <taxon>Streptosporangiales</taxon>
        <taxon>Thermomonosporaceae</taxon>
        <taxon>Actinomadura</taxon>
    </lineage>
</organism>
<dbReference type="EC" id="1.1.1.1" evidence="2"/>
<dbReference type="Proteomes" id="UP001501231">
    <property type="component" value="Unassembled WGS sequence"/>
</dbReference>
<evidence type="ECO:0000256" key="5">
    <source>
        <dbReference type="ARBA" id="ARBA00023002"/>
    </source>
</evidence>
<protein>
    <recommendedName>
        <fullName evidence="2">alcohol dehydrogenase</fullName>
        <ecNumber evidence="2">1.1.1.1</ecNumber>
    </recommendedName>
</protein>
<feature type="region of interest" description="Disordered" evidence="6">
    <location>
        <begin position="1"/>
        <end position="36"/>
    </location>
</feature>
<evidence type="ECO:0000256" key="6">
    <source>
        <dbReference type="SAM" id="MobiDB-lite"/>
    </source>
</evidence>
<evidence type="ECO:0000256" key="4">
    <source>
        <dbReference type="ARBA" id="ARBA00022833"/>
    </source>
</evidence>
<reference evidence="7 8" key="1">
    <citation type="journal article" date="2019" name="Int. J. Syst. Evol. Microbiol.">
        <title>The Global Catalogue of Microorganisms (GCM) 10K type strain sequencing project: providing services to taxonomists for standard genome sequencing and annotation.</title>
        <authorList>
            <consortium name="The Broad Institute Genomics Platform"/>
            <consortium name="The Broad Institute Genome Sequencing Center for Infectious Disease"/>
            <person name="Wu L."/>
            <person name="Ma J."/>
        </authorList>
    </citation>
    <scope>NUCLEOTIDE SEQUENCE [LARGE SCALE GENOMIC DNA]</scope>
    <source>
        <strain evidence="7 8">JCM 3325</strain>
    </source>
</reference>
<evidence type="ECO:0000256" key="2">
    <source>
        <dbReference type="ARBA" id="ARBA00013190"/>
    </source>
</evidence>
<gene>
    <name evidence="7" type="ORF">GCM10010191_95810</name>
</gene>
<keyword evidence="4" id="KW-0862">Zinc</keyword>
<comment type="cofactor">
    <cofactor evidence="1">
        <name>Zn(2+)</name>
        <dbReference type="ChEBI" id="CHEBI:29105"/>
    </cofactor>
</comment>
<accession>A0ABN3KL78</accession>